<organism evidence="1 2">
    <name type="scientific">Bifidobacterium catenulatum</name>
    <dbReference type="NCBI Taxonomy" id="1686"/>
    <lineage>
        <taxon>Bacteria</taxon>
        <taxon>Bacillati</taxon>
        <taxon>Actinomycetota</taxon>
        <taxon>Actinomycetes</taxon>
        <taxon>Bifidobacteriales</taxon>
        <taxon>Bifidobacteriaceae</taxon>
        <taxon>Bifidobacterium</taxon>
    </lineage>
</organism>
<accession>A0A1V8PR82</accession>
<name>A0A1V8PR82_9BIFI</name>
<dbReference type="AlphaFoldDB" id="A0A1V8PR82"/>
<sequence>MVRVGVVRVFIPGSPAETPASRPGRAASGQVGASIFEDIKCYDDLQDADGDKNAQLLGLDDDTTLKVTLKEPNSAFTYKLGDIAFPPAPSEALKDPKAYGLKLSTS</sequence>
<evidence type="ECO:0000313" key="2">
    <source>
        <dbReference type="Proteomes" id="UP000192666"/>
    </source>
</evidence>
<dbReference type="EMBL" id="NAQA01000003">
    <property type="protein sequence ID" value="OQM51107.1"/>
    <property type="molecule type" value="Genomic_DNA"/>
</dbReference>
<gene>
    <name evidence="1" type="ORF">B5782_1056</name>
</gene>
<dbReference type="Proteomes" id="UP000192666">
    <property type="component" value="Unassembled WGS sequence"/>
</dbReference>
<dbReference type="Gene3D" id="3.40.190.10">
    <property type="entry name" value="Periplasmic binding protein-like II"/>
    <property type="match status" value="1"/>
</dbReference>
<dbReference type="SUPFAM" id="SSF53850">
    <property type="entry name" value="Periplasmic binding protein-like II"/>
    <property type="match status" value="1"/>
</dbReference>
<protein>
    <submittedName>
        <fullName evidence="1">ABC transporter</fullName>
    </submittedName>
</protein>
<comment type="caution">
    <text evidence="1">The sequence shown here is derived from an EMBL/GenBank/DDBJ whole genome shotgun (WGS) entry which is preliminary data.</text>
</comment>
<evidence type="ECO:0000313" key="1">
    <source>
        <dbReference type="EMBL" id="OQM51107.1"/>
    </source>
</evidence>
<proteinExistence type="predicted"/>
<reference evidence="1 2" key="1">
    <citation type="submission" date="2017-03" db="EMBL/GenBank/DDBJ databases">
        <title>Maternal inheritance of bifidobacteria.</title>
        <authorList>
            <person name="Lugli G.A."/>
            <person name="Duranti S."/>
            <person name="Milani C."/>
            <person name="Mancabelli L."/>
        </authorList>
    </citation>
    <scope>NUCLEOTIDE SEQUENCE [LARGE SCALE GENOMIC DNA]</scope>
    <source>
        <strain evidence="1 2">1899B</strain>
    </source>
</reference>
<dbReference type="RefSeq" id="WP_372236895.1">
    <property type="nucleotide sequence ID" value="NZ_NAQA01000003.1"/>
</dbReference>
<dbReference type="Gene3D" id="3.90.76.10">
    <property type="entry name" value="Dipeptide-binding Protein, Domain 1"/>
    <property type="match status" value="1"/>
</dbReference>